<protein>
    <submittedName>
        <fullName evidence="2">Uncharacterized protein</fullName>
    </submittedName>
</protein>
<keyword evidence="3" id="KW-1185">Reference proteome</keyword>
<organism evidence="2 3">
    <name type="scientific">Sphaerisporangium siamense</name>
    <dbReference type="NCBI Taxonomy" id="795645"/>
    <lineage>
        <taxon>Bacteria</taxon>
        <taxon>Bacillati</taxon>
        <taxon>Actinomycetota</taxon>
        <taxon>Actinomycetes</taxon>
        <taxon>Streptosporangiales</taxon>
        <taxon>Streptosporangiaceae</taxon>
        <taxon>Sphaerisporangium</taxon>
    </lineage>
</organism>
<reference evidence="2 3" key="1">
    <citation type="submission" date="2020-08" db="EMBL/GenBank/DDBJ databases">
        <title>Sequencing the genomes of 1000 actinobacteria strains.</title>
        <authorList>
            <person name="Klenk H.-P."/>
        </authorList>
    </citation>
    <scope>NUCLEOTIDE SEQUENCE [LARGE SCALE GENOMIC DNA]</scope>
    <source>
        <strain evidence="2 3">DSM 45784</strain>
    </source>
</reference>
<dbReference type="AlphaFoldDB" id="A0A7W7D5L3"/>
<evidence type="ECO:0000256" key="1">
    <source>
        <dbReference type="SAM" id="MobiDB-lite"/>
    </source>
</evidence>
<evidence type="ECO:0000313" key="2">
    <source>
        <dbReference type="EMBL" id="MBB4699363.1"/>
    </source>
</evidence>
<gene>
    <name evidence="2" type="ORF">BJ982_000907</name>
</gene>
<accession>A0A7W7D5L3</accession>
<proteinExistence type="predicted"/>
<dbReference type="Proteomes" id="UP000542210">
    <property type="component" value="Unassembled WGS sequence"/>
</dbReference>
<name>A0A7W7D5L3_9ACTN</name>
<dbReference type="EMBL" id="JACHND010000001">
    <property type="protein sequence ID" value="MBB4699363.1"/>
    <property type="molecule type" value="Genomic_DNA"/>
</dbReference>
<comment type="caution">
    <text evidence="2">The sequence shown here is derived from an EMBL/GenBank/DDBJ whole genome shotgun (WGS) entry which is preliminary data.</text>
</comment>
<sequence>MAHHGFVEPEDPQSGVRSHTPAVDSPFEWREEADSE</sequence>
<feature type="compositionally biased region" description="Basic and acidic residues" evidence="1">
    <location>
        <begin position="27"/>
        <end position="36"/>
    </location>
</feature>
<feature type="region of interest" description="Disordered" evidence="1">
    <location>
        <begin position="1"/>
        <end position="36"/>
    </location>
</feature>
<evidence type="ECO:0000313" key="3">
    <source>
        <dbReference type="Proteomes" id="UP000542210"/>
    </source>
</evidence>